<evidence type="ECO:0000256" key="1">
    <source>
        <dbReference type="ARBA" id="ARBA00004370"/>
    </source>
</evidence>
<dbReference type="GO" id="GO:0001653">
    <property type="term" value="F:peptide receptor activity"/>
    <property type="evidence" value="ECO:0007669"/>
    <property type="project" value="TreeGrafter"/>
</dbReference>
<evidence type="ECO:0000256" key="3">
    <source>
        <dbReference type="ARBA" id="ARBA00022741"/>
    </source>
</evidence>
<evidence type="ECO:0000256" key="2">
    <source>
        <dbReference type="ARBA" id="ARBA00022692"/>
    </source>
</evidence>
<feature type="transmembrane region" description="Helical" evidence="8">
    <location>
        <begin position="72"/>
        <end position="89"/>
    </location>
</feature>
<dbReference type="Proteomes" id="UP000179807">
    <property type="component" value="Unassembled WGS sequence"/>
</dbReference>
<feature type="transmembrane region" description="Helical" evidence="8">
    <location>
        <begin position="270"/>
        <end position="290"/>
    </location>
</feature>
<evidence type="ECO:0000256" key="7">
    <source>
        <dbReference type="RuleBase" id="RU000405"/>
    </source>
</evidence>
<dbReference type="Gene3D" id="3.30.450.20">
    <property type="entry name" value="PAS domain"/>
    <property type="match status" value="1"/>
</dbReference>
<accession>A0A1J4JAQ5</accession>
<dbReference type="SUPFAM" id="SSF55073">
    <property type="entry name" value="Nucleotide cyclase"/>
    <property type="match status" value="1"/>
</dbReference>
<evidence type="ECO:0000256" key="6">
    <source>
        <dbReference type="ARBA" id="ARBA00023239"/>
    </source>
</evidence>
<evidence type="ECO:0000256" key="8">
    <source>
        <dbReference type="SAM" id="Phobius"/>
    </source>
</evidence>
<protein>
    <submittedName>
        <fullName evidence="10">Adenylate and guanylate cyclase</fullName>
    </submittedName>
</protein>
<keyword evidence="6 7" id="KW-0456">Lyase</keyword>
<dbReference type="InterPro" id="IPR001054">
    <property type="entry name" value="A/G_cyclase"/>
</dbReference>
<dbReference type="GO" id="GO:0005886">
    <property type="term" value="C:plasma membrane"/>
    <property type="evidence" value="ECO:0007669"/>
    <property type="project" value="TreeGrafter"/>
</dbReference>
<feature type="transmembrane region" description="Helical" evidence="8">
    <location>
        <begin position="1059"/>
        <end position="1080"/>
    </location>
</feature>
<name>A0A1J4JAQ5_9EUKA</name>
<proteinExistence type="inferred from homology"/>
<dbReference type="GO" id="GO:0004383">
    <property type="term" value="F:guanylate cyclase activity"/>
    <property type="evidence" value="ECO:0007669"/>
    <property type="project" value="TreeGrafter"/>
</dbReference>
<dbReference type="InterPro" id="IPR018297">
    <property type="entry name" value="A/G_cyclase_CS"/>
</dbReference>
<keyword evidence="11" id="KW-1185">Reference proteome</keyword>
<dbReference type="InterPro" id="IPR050401">
    <property type="entry name" value="Cyclic_nucleotide_synthase"/>
</dbReference>
<reference evidence="10" key="1">
    <citation type="submission" date="2016-10" db="EMBL/GenBank/DDBJ databases">
        <authorList>
            <person name="Benchimol M."/>
            <person name="Almeida L.G."/>
            <person name="Vasconcelos A.T."/>
            <person name="Perreira-Neves A."/>
            <person name="Rosa I.A."/>
            <person name="Tasca T."/>
            <person name="Bogo M.R."/>
            <person name="de Souza W."/>
        </authorList>
    </citation>
    <scope>NUCLEOTIDE SEQUENCE [LARGE SCALE GENOMIC DNA]</scope>
    <source>
        <strain evidence="10">K</strain>
    </source>
</reference>
<dbReference type="InterPro" id="IPR035965">
    <property type="entry name" value="PAS-like_dom_sf"/>
</dbReference>
<comment type="subcellular location">
    <subcellularLocation>
        <location evidence="1">Membrane</location>
    </subcellularLocation>
</comment>
<feature type="transmembrane region" description="Helical" evidence="8">
    <location>
        <begin position="591"/>
        <end position="612"/>
    </location>
</feature>
<feature type="transmembrane region" description="Helical" evidence="8">
    <location>
        <begin position="95"/>
        <end position="115"/>
    </location>
</feature>
<dbReference type="GeneID" id="94846573"/>
<dbReference type="GO" id="GO:0004016">
    <property type="term" value="F:adenylate cyclase activity"/>
    <property type="evidence" value="ECO:0007669"/>
    <property type="project" value="TreeGrafter"/>
</dbReference>
<feature type="transmembrane region" description="Helical" evidence="8">
    <location>
        <begin position="296"/>
        <end position="315"/>
    </location>
</feature>
<dbReference type="EMBL" id="MLAK01001225">
    <property type="protein sequence ID" value="OHS95753.1"/>
    <property type="molecule type" value="Genomic_DNA"/>
</dbReference>
<comment type="caution">
    <text evidence="10">The sequence shown here is derived from an EMBL/GenBank/DDBJ whole genome shotgun (WGS) entry which is preliminary data.</text>
</comment>
<dbReference type="PROSITE" id="PS50125">
    <property type="entry name" value="GUANYLATE_CYCLASE_2"/>
    <property type="match status" value="1"/>
</dbReference>
<feature type="transmembrane region" description="Helical" evidence="8">
    <location>
        <begin position="211"/>
        <end position="230"/>
    </location>
</feature>
<dbReference type="OrthoDB" id="1890790at2759"/>
<evidence type="ECO:0000313" key="10">
    <source>
        <dbReference type="EMBL" id="OHS95753.1"/>
    </source>
</evidence>
<dbReference type="SUPFAM" id="SSF55785">
    <property type="entry name" value="PYP-like sensor domain (PAS domain)"/>
    <property type="match status" value="1"/>
</dbReference>
<feature type="transmembrane region" description="Helical" evidence="8">
    <location>
        <begin position="172"/>
        <end position="191"/>
    </location>
</feature>
<dbReference type="InterPro" id="IPR029787">
    <property type="entry name" value="Nucleotide_cyclase"/>
</dbReference>
<dbReference type="GO" id="GO:0035556">
    <property type="term" value="P:intracellular signal transduction"/>
    <property type="evidence" value="ECO:0007669"/>
    <property type="project" value="InterPro"/>
</dbReference>
<dbReference type="RefSeq" id="XP_068348890.1">
    <property type="nucleotide sequence ID" value="XM_068511869.1"/>
</dbReference>
<evidence type="ECO:0000259" key="9">
    <source>
        <dbReference type="PROSITE" id="PS50125"/>
    </source>
</evidence>
<dbReference type="GO" id="GO:0007168">
    <property type="term" value="P:receptor guanylyl cyclase signaling pathway"/>
    <property type="evidence" value="ECO:0007669"/>
    <property type="project" value="TreeGrafter"/>
</dbReference>
<dbReference type="VEuPathDB" id="TrichDB:TRFO_38142"/>
<dbReference type="GO" id="GO:0000166">
    <property type="term" value="F:nucleotide binding"/>
    <property type="evidence" value="ECO:0007669"/>
    <property type="project" value="UniProtKB-KW"/>
</dbReference>
<dbReference type="PROSITE" id="PS00452">
    <property type="entry name" value="GUANYLATE_CYCLASE_1"/>
    <property type="match status" value="1"/>
</dbReference>
<feature type="transmembrane region" description="Helical" evidence="8">
    <location>
        <begin position="870"/>
        <end position="898"/>
    </location>
</feature>
<evidence type="ECO:0000313" key="11">
    <source>
        <dbReference type="Proteomes" id="UP000179807"/>
    </source>
</evidence>
<dbReference type="PANTHER" id="PTHR11920">
    <property type="entry name" value="GUANYLYL CYCLASE"/>
    <property type="match status" value="1"/>
</dbReference>
<feature type="transmembrane region" description="Helical" evidence="8">
    <location>
        <begin position="127"/>
        <end position="152"/>
    </location>
</feature>
<keyword evidence="4 8" id="KW-1133">Transmembrane helix</keyword>
<feature type="domain" description="Guanylate cyclase" evidence="9">
    <location>
        <begin position="1307"/>
        <end position="1439"/>
    </location>
</feature>
<dbReference type="CDD" id="cd07302">
    <property type="entry name" value="CHD"/>
    <property type="match status" value="1"/>
</dbReference>
<dbReference type="SMART" id="SM00044">
    <property type="entry name" value="CYCc"/>
    <property type="match status" value="1"/>
</dbReference>
<evidence type="ECO:0000256" key="5">
    <source>
        <dbReference type="ARBA" id="ARBA00023136"/>
    </source>
</evidence>
<keyword evidence="5 8" id="KW-0472">Membrane</keyword>
<evidence type="ECO:0000256" key="4">
    <source>
        <dbReference type="ARBA" id="ARBA00022989"/>
    </source>
</evidence>
<sequence length="1475" mass="171107">MEPPDDFCTVSHQTESTFSEFIHYLTKNCPIIQPVKTFLFIMFSIQIIAISFCPSAESYWSSDPRLYKIVKLFGYVSIILSPTVSEPVYMPLLAVSYVIFFVSEIFLNGVHFYYVKKRYVNKIMCHFVLYFCLIVDTIFFPFLCSISCRYLTASFELGIYEGFLPKNGISLLSFIVLCYSFGRAFTIILYVNYTVSFDSALCQTCRPGAPFRLTATNGVLVLLSICFAPVKFEIPFIFIIIFIFTLINGIIELLSIHWTINWQFYTMTSVYFTSCFSSLIIIIDIFVPRINLQPYMFWYSPLVFLLSYILLSFYLQLVTHKTMKKLSDPFYPSKSRSSFYVLRDFNIGLQNGHPDVMGCTHVQEILEIFPDSFELYVYLARFSLLCNTCPIPIEEIGRKLAPNNPFSPIRSHTYISMTRLMPPMSFEEIETYNKQIVSIRRNLYYMLGFGRQLYESILDELTGTLPTATLSFEKIYESSIYRLFRFVQRYPGSPEGEFFINLFENLFPNSKDLKELKHWHNYHPDYVNIATSHSPSHIKLRLNNPEVFRSYQPEYLQKCNTNVEPLLVENEEHERILANTCGPYENVIRKWYIYLFLIVGLLLPVCFIPVFIAENQLFAKRTEHVIRAWSLIWKFREMSSFLYADTFYSASEDEWRSFSEFYNVSYDAWRLSNIEFIGELQNELLRVSTGLNTDNYLGDRVLKSILEFLEQDISFPLIEKENTTISHGLISTTFICDEMLSNDSVFLESYSNNDRSISTNIQILQNISQFYDDVFKNFITLLKEIDITKYPLSKASPLVAMIIEVFLLDVMLITIAVVTRNAIFRSNLFFMTLRETSKTAISHVRAYFMKQQDNIGTTSSQRSKVYRKHLFSFAFELVFPLILFGCAMSSCIIINFFLYRCFNNQLIRKIKLYQTFSFVLANLSICANIHQEIIFQRELGLSDVIERVDKIDSLYHYIGAVTETWWNEGTMFCPLCSRRNLYLTPSPDGKTYEFGLYNWLSMLSLSIHTEIASSFLSPFMKNVSTQFYFNCLPEFATYYQAELHSYCNSHLNNTMIYQFLTYFLLIFLIVIFLIYLISIIQRADAPFTQMVKLLKVLPEKALSRDTLRILAEHFWDFTVDHFEFDPSYYDKVLNILPDGVIVIDQTRTIIAVNQAAGNVINTRTSVIGENLFDALLIDLKEEKLPEVGDTSIETSFHDIVNDYLFDDRLTLPTHKLYGKKDNQYFFYSLTILPIFDETPDQVVTQIHGADHFALIFRDIGDEIRQQNLLEEETEKHMSIVKQILPEEIANRLLREQRSISMTVDKVAISFCDIVQFTPWCAQQTPELVVNALNYMFKIFDEFCQKYTLVTKIKCIGDCYMSAAGVFSQGRDPALAATQMVHFCLDSISGIHIVNKALKTTLRVRIGIAYGGPISAGVMGIHKPVFDIWGETVNEAQAMESSGEPMHVHIQEELYEIVKNESLIFKPKDDGTYLVC</sequence>
<feature type="transmembrane region" description="Helical" evidence="8">
    <location>
        <begin position="38"/>
        <end position="60"/>
    </location>
</feature>
<gene>
    <name evidence="10" type="ORF">TRFO_38142</name>
</gene>
<keyword evidence="2 8" id="KW-0812">Transmembrane</keyword>
<feature type="transmembrane region" description="Helical" evidence="8">
    <location>
        <begin position="236"/>
        <end position="258"/>
    </location>
</feature>
<organism evidence="10 11">
    <name type="scientific">Tritrichomonas foetus</name>
    <dbReference type="NCBI Taxonomy" id="1144522"/>
    <lineage>
        <taxon>Eukaryota</taxon>
        <taxon>Metamonada</taxon>
        <taxon>Parabasalia</taxon>
        <taxon>Tritrichomonadida</taxon>
        <taxon>Tritrichomonadidae</taxon>
        <taxon>Tritrichomonas</taxon>
    </lineage>
</organism>
<dbReference type="Pfam" id="PF00211">
    <property type="entry name" value="Guanylate_cyc"/>
    <property type="match status" value="1"/>
</dbReference>
<keyword evidence="3" id="KW-0547">Nucleotide-binding</keyword>
<comment type="similarity">
    <text evidence="7">Belongs to the adenylyl cyclase class-4/guanylyl cyclase family.</text>
</comment>
<dbReference type="Gene3D" id="3.30.70.1230">
    <property type="entry name" value="Nucleotide cyclase"/>
    <property type="match status" value="1"/>
</dbReference>
<dbReference type="PANTHER" id="PTHR11920:SF335">
    <property type="entry name" value="GUANYLATE CYCLASE"/>
    <property type="match status" value="1"/>
</dbReference>